<evidence type="ECO:0000313" key="1">
    <source>
        <dbReference type="EMBL" id="ENI02390.1"/>
    </source>
</evidence>
<dbReference type="HOGENOM" id="CLU_033666_7_0_1"/>
<dbReference type="OrthoDB" id="5415741at2759"/>
<evidence type="ECO:0000313" key="2">
    <source>
        <dbReference type="Proteomes" id="UP000012338"/>
    </source>
</evidence>
<reference evidence="1 2" key="1">
    <citation type="journal article" date="2012" name="PLoS Pathog.">
        <title>Diverse lifestyles and strategies of plant pathogenesis encoded in the genomes of eighteen Dothideomycetes fungi.</title>
        <authorList>
            <person name="Ohm R.A."/>
            <person name="Feau N."/>
            <person name="Henrissat B."/>
            <person name="Schoch C.L."/>
            <person name="Horwitz B.A."/>
            <person name="Barry K.W."/>
            <person name="Condon B.J."/>
            <person name="Copeland A.C."/>
            <person name="Dhillon B."/>
            <person name="Glaser F."/>
            <person name="Hesse C.N."/>
            <person name="Kosti I."/>
            <person name="LaButti K."/>
            <person name="Lindquist E.A."/>
            <person name="Lucas S."/>
            <person name="Salamov A.A."/>
            <person name="Bradshaw R.E."/>
            <person name="Ciuffetti L."/>
            <person name="Hamelin R.C."/>
            <person name="Kema G.H.J."/>
            <person name="Lawrence C."/>
            <person name="Scott J.A."/>
            <person name="Spatafora J.W."/>
            <person name="Turgeon B.G."/>
            <person name="de Wit P.J.G.M."/>
            <person name="Zhong S."/>
            <person name="Goodwin S.B."/>
            <person name="Grigoriev I.V."/>
        </authorList>
    </citation>
    <scope>NUCLEOTIDE SEQUENCE [LARGE SCALE GENOMIC DNA]</scope>
    <source>
        <strain evidence="2">C4 / ATCC 48331 / race T</strain>
    </source>
</reference>
<gene>
    <name evidence="1" type="ORF">COCC4DRAFT_63318</name>
</gene>
<dbReference type="EMBL" id="KB733463">
    <property type="protein sequence ID" value="ENI02390.1"/>
    <property type="molecule type" value="Genomic_DNA"/>
</dbReference>
<name>N4WSL2_COCH4</name>
<sequence>MKQNTDICTCAMIVTLISPFGGKSTNQISQITGISPRTINSIYSRACQQGFDPNSPTIKLLPIYLEDTPRVSRPRKQEDIHKATLKKVHRDRYSREKTYADIASNLRIQGYNVSSTTI</sequence>
<protein>
    <recommendedName>
        <fullName evidence="3">Transposase Tc1-like domain-containing protein</fullName>
    </recommendedName>
</protein>
<keyword evidence="2" id="KW-1185">Reference proteome</keyword>
<dbReference type="Proteomes" id="UP000012338">
    <property type="component" value="Unassembled WGS sequence"/>
</dbReference>
<accession>N4WSL2</accession>
<dbReference type="AlphaFoldDB" id="N4WSL2"/>
<evidence type="ECO:0008006" key="3">
    <source>
        <dbReference type="Google" id="ProtNLM"/>
    </source>
</evidence>
<reference evidence="2" key="2">
    <citation type="journal article" date="2013" name="PLoS Genet.">
        <title>Comparative genome structure, secondary metabolite, and effector coding capacity across Cochliobolus pathogens.</title>
        <authorList>
            <person name="Condon B.J."/>
            <person name="Leng Y."/>
            <person name="Wu D."/>
            <person name="Bushley K.E."/>
            <person name="Ohm R.A."/>
            <person name="Otillar R."/>
            <person name="Martin J."/>
            <person name="Schackwitz W."/>
            <person name="Grimwood J."/>
            <person name="MohdZainudin N."/>
            <person name="Xue C."/>
            <person name="Wang R."/>
            <person name="Manning V.A."/>
            <person name="Dhillon B."/>
            <person name="Tu Z.J."/>
            <person name="Steffenson B.J."/>
            <person name="Salamov A."/>
            <person name="Sun H."/>
            <person name="Lowry S."/>
            <person name="LaButti K."/>
            <person name="Han J."/>
            <person name="Copeland A."/>
            <person name="Lindquist E."/>
            <person name="Barry K."/>
            <person name="Schmutz J."/>
            <person name="Baker S.E."/>
            <person name="Ciuffetti L.M."/>
            <person name="Grigoriev I.V."/>
            <person name="Zhong S."/>
            <person name="Turgeon B.G."/>
        </authorList>
    </citation>
    <scope>NUCLEOTIDE SEQUENCE [LARGE SCALE GENOMIC DNA]</scope>
    <source>
        <strain evidence="2">C4 / ATCC 48331 / race T</strain>
    </source>
</reference>
<proteinExistence type="predicted"/>
<organism evidence="1 2">
    <name type="scientific">Cochliobolus heterostrophus (strain C4 / ATCC 48331 / race T)</name>
    <name type="common">Southern corn leaf blight fungus</name>
    <name type="synonym">Bipolaris maydis</name>
    <dbReference type="NCBI Taxonomy" id="665024"/>
    <lineage>
        <taxon>Eukaryota</taxon>
        <taxon>Fungi</taxon>
        <taxon>Dikarya</taxon>
        <taxon>Ascomycota</taxon>
        <taxon>Pezizomycotina</taxon>
        <taxon>Dothideomycetes</taxon>
        <taxon>Pleosporomycetidae</taxon>
        <taxon>Pleosporales</taxon>
        <taxon>Pleosporineae</taxon>
        <taxon>Pleosporaceae</taxon>
        <taxon>Bipolaris</taxon>
    </lineage>
</organism>